<organism evidence="1 2">
    <name type="scientific">Sutcliffiella rhizosphaerae</name>
    <dbReference type="NCBI Taxonomy" id="2880967"/>
    <lineage>
        <taxon>Bacteria</taxon>
        <taxon>Bacillati</taxon>
        <taxon>Bacillota</taxon>
        <taxon>Bacilli</taxon>
        <taxon>Bacillales</taxon>
        <taxon>Bacillaceae</taxon>
        <taxon>Sutcliffiella</taxon>
    </lineage>
</organism>
<comment type="caution">
    <text evidence="1">The sequence shown here is derived from an EMBL/GenBank/DDBJ whole genome shotgun (WGS) entry which is preliminary data.</text>
</comment>
<gene>
    <name evidence="1" type="ORF">BACCIP111883_04540</name>
</gene>
<proteinExistence type="predicted"/>
<dbReference type="Proteomes" id="UP000789833">
    <property type="component" value="Unassembled WGS sequence"/>
</dbReference>
<protein>
    <recommendedName>
        <fullName evidence="3">DUF2642 domain-containing protein</fullName>
    </recommendedName>
</protein>
<accession>A0ABM8YUS4</accession>
<keyword evidence="2" id="KW-1185">Reference proteome</keyword>
<dbReference type="EMBL" id="CAKJTJ010000067">
    <property type="protein sequence ID" value="CAG9623708.1"/>
    <property type="molecule type" value="Genomic_DNA"/>
</dbReference>
<dbReference type="RefSeq" id="WP_230505396.1">
    <property type="nucleotide sequence ID" value="NZ_CAKJTJ010000067.1"/>
</dbReference>
<evidence type="ECO:0008006" key="3">
    <source>
        <dbReference type="Google" id="ProtNLM"/>
    </source>
</evidence>
<reference evidence="1 2" key="1">
    <citation type="submission" date="2021-10" db="EMBL/GenBank/DDBJ databases">
        <authorList>
            <person name="Criscuolo A."/>
        </authorList>
    </citation>
    <scope>NUCLEOTIDE SEQUENCE [LARGE SCALE GENOMIC DNA]</scope>
    <source>
        <strain evidence="2">CIP 111883</strain>
    </source>
</reference>
<sequence length="223" mass="25332">MTGLISLIGKNVELEISAKTLFQGTVIDVGLDIIILFDSKKYLYIPLLHLQGIKEKAAENTSYSSEEESPLQQEGEVTSYRKILSNAKGQFVEIFVTGNKSIHGYVTSVLNDYIVFYSPVYKSLFISMQHLKWLTPYSNQLTPYSLSREALPVVPYSSPLNRSFEEQMKKFIGQLIILDMGEQPEKIGLLKNVSNNIVELVTSNSTTIYWKVNHLKTFHFPNQ</sequence>
<evidence type="ECO:0000313" key="2">
    <source>
        <dbReference type="Proteomes" id="UP000789833"/>
    </source>
</evidence>
<name>A0ABM8YUS4_9BACI</name>
<evidence type="ECO:0000313" key="1">
    <source>
        <dbReference type="EMBL" id="CAG9623708.1"/>
    </source>
</evidence>